<keyword evidence="2" id="KW-1185">Reference proteome</keyword>
<sequence>MTDISSSSNTGNTGFTSSASFAIGIYSDKVVWHKSIITIINNFAQQHNNTIDRCQSRQRKMFPAQQVFAPSCAEHSDQMFE</sequence>
<dbReference type="Proteomes" id="UP000078561">
    <property type="component" value="Unassembled WGS sequence"/>
</dbReference>
<evidence type="ECO:0000313" key="1">
    <source>
        <dbReference type="EMBL" id="SAM00266.1"/>
    </source>
</evidence>
<dbReference type="InParanoid" id="A0A168NCE0"/>
<proteinExistence type="predicted"/>
<evidence type="ECO:0000313" key="2">
    <source>
        <dbReference type="Proteomes" id="UP000078561"/>
    </source>
</evidence>
<organism evidence="1">
    <name type="scientific">Absidia glauca</name>
    <name type="common">Pin mould</name>
    <dbReference type="NCBI Taxonomy" id="4829"/>
    <lineage>
        <taxon>Eukaryota</taxon>
        <taxon>Fungi</taxon>
        <taxon>Fungi incertae sedis</taxon>
        <taxon>Mucoromycota</taxon>
        <taxon>Mucoromycotina</taxon>
        <taxon>Mucoromycetes</taxon>
        <taxon>Mucorales</taxon>
        <taxon>Cunninghamellaceae</taxon>
        <taxon>Absidia</taxon>
    </lineage>
</organism>
<accession>A0A168NCE0</accession>
<dbReference type="EMBL" id="LT553181">
    <property type="protein sequence ID" value="SAM00266.1"/>
    <property type="molecule type" value="Genomic_DNA"/>
</dbReference>
<protein>
    <submittedName>
        <fullName evidence="1">Uncharacterized protein</fullName>
    </submittedName>
</protein>
<gene>
    <name evidence="1" type="primary">ABSGL_05947.1 scaffold 7611</name>
</gene>
<name>A0A168NCE0_ABSGL</name>
<reference evidence="1" key="1">
    <citation type="submission" date="2016-04" db="EMBL/GenBank/DDBJ databases">
        <authorList>
            <person name="Evans L.H."/>
            <person name="Alamgir A."/>
            <person name="Owens N."/>
            <person name="Weber N.D."/>
            <person name="Virtaneva K."/>
            <person name="Barbian K."/>
            <person name="Babar A."/>
            <person name="Rosenke K."/>
        </authorList>
    </citation>
    <scope>NUCLEOTIDE SEQUENCE [LARGE SCALE GENOMIC DNA]</scope>
    <source>
        <strain evidence="1">CBS 101.48</strain>
    </source>
</reference>
<dbReference type="AlphaFoldDB" id="A0A168NCE0"/>